<gene>
    <name evidence="2" type="ORF">SM124_00695</name>
</gene>
<dbReference type="InterPro" id="IPR029058">
    <property type="entry name" value="AB_hydrolase_fold"/>
</dbReference>
<protein>
    <submittedName>
        <fullName evidence="2">Alpha/beta hydrolase</fullName>
    </submittedName>
</protein>
<dbReference type="SUPFAM" id="SSF53474">
    <property type="entry name" value="alpha/beta-Hydrolases"/>
    <property type="match status" value="1"/>
</dbReference>
<dbReference type="PRINTS" id="PR00412">
    <property type="entry name" value="EPOXHYDRLASE"/>
</dbReference>
<dbReference type="Proteomes" id="UP001290455">
    <property type="component" value="Unassembled WGS sequence"/>
</dbReference>
<reference evidence="2 3" key="1">
    <citation type="submission" date="2023-11" db="EMBL/GenBank/DDBJ databases">
        <title>Bacillus jintuensis, isolated from a mudflat on the Beibu Gulf coast.</title>
        <authorList>
            <person name="Li M."/>
        </authorList>
    </citation>
    <scope>NUCLEOTIDE SEQUENCE [LARGE SCALE GENOMIC DNA]</scope>
    <source>
        <strain evidence="2 3">31A1R</strain>
    </source>
</reference>
<dbReference type="RefSeq" id="WP_322444561.1">
    <property type="nucleotide sequence ID" value="NZ_JAXOFX010000001.1"/>
</dbReference>
<dbReference type="PRINTS" id="PR00111">
    <property type="entry name" value="ABHYDROLASE"/>
</dbReference>
<dbReference type="Pfam" id="PF00561">
    <property type="entry name" value="Abhydrolase_1"/>
    <property type="match status" value="1"/>
</dbReference>
<dbReference type="PANTHER" id="PTHR43798">
    <property type="entry name" value="MONOACYLGLYCEROL LIPASE"/>
    <property type="match status" value="1"/>
</dbReference>
<accession>A0ABU5ISY4</accession>
<dbReference type="GO" id="GO:0016787">
    <property type="term" value="F:hydrolase activity"/>
    <property type="evidence" value="ECO:0007669"/>
    <property type="project" value="UniProtKB-KW"/>
</dbReference>
<evidence type="ECO:0000259" key="1">
    <source>
        <dbReference type="Pfam" id="PF00561"/>
    </source>
</evidence>
<dbReference type="InterPro" id="IPR000639">
    <property type="entry name" value="Epox_hydrolase-like"/>
</dbReference>
<comment type="caution">
    <text evidence="2">The sequence shown here is derived from an EMBL/GenBank/DDBJ whole genome shotgun (WGS) entry which is preliminary data.</text>
</comment>
<feature type="domain" description="AB hydrolase-1" evidence="1">
    <location>
        <begin position="32"/>
        <end position="281"/>
    </location>
</feature>
<evidence type="ECO:0000313" key="3">
    <source>
        <dbReference type="Proteomes" id="UP001290455"/>
    </source>
</evidence>
<sequence>MTLKEKVQLKKVEIPNGETIAYREREGGTKNLLLIHGNMTSSKHWDVLIEKIDPEFKVFAMDMRGFGESSYNQAIYSIKELSDDIKLFVDEIELYGFSIVGWSLGAPVCMQFVADYPDYCNRLILLAPGSTRGFAMYAPSSEQRLETFDQVKIDPTKVVPTETAYRKKDRAFLKFVYDAVIYTKNQPDPNRYEEYLDDMLTQRNYAETVHALNQFNISHEHNGLVQGNGLASSINIPTLVLRGDHDLVITEQMTKEILDDIGENARFVELKDCGHSPLIDDLDQLLEVMTEFLD</sequence>
<dbReference type="PANTHER" id="PTHR43798:SF33">
    <property type="entry name" value="HYDROLASE, PUTATIVE (AFU_ORTHOLOGUE AFUA_2G14860)-RELATED"/>
    <property type="match status" value="1"/>
</dbReference>
<dbReference type="EMBL" id="JAXOFX010000001">
    <property type="protein sequence ID" value="MDZ5470253.1"/>
    <property type="molecule type" value="Genomic_DNA"/>
</dbReference>
<organism evidence="2 3">
    <name type="scientific">Robertmurraya mangrovi</name>
    <dbReference type="NCBI Taxonomy" id="3098077"/>
    <lineage>
        <taxon>Bacteria</taxon>
        <taxon>Bacillati</taxon>
        <taxon>Bacillota</taxon>
        <taxon>Bacilli</taxon>
        <taxon>Bacillales</taxon>
        <taxon>Bacillaceae</taxon>
        <taxon>Robertmurraya</taxon>
    </lineage>
</organism>
<evidence type="ECO:0000313" key="2">
    <source>
        <dbReference type="EMBL" id="MDZ5470253.1"/>
    </source>
</evidence>
<dbReference type="Gene3D" id="3.40.50.1820">
    <property type="entry name" value="alpha/beta hydrolase"/>
    <property type="match status" value="1"/>
</dbReference>
<keyword evidence="3" id="KW-1185">Reference proteome</keyword>
<proteinExistence type="predicted"/>
<keyword evidence="2" id="KW-0378">Hydrolase</keyword>
<name>A0ABU5ISY4_9BACI</name>
<dbReference type="InterPro" id="IPR050266">
    <property type="entry name" value="AB_hydrolase_sf"/>
</dbReference>
<dbReference type="InterPro" id="IPR000073">
    <property type="entry name" value="AB_hydrolase_1"/>
</dbReference>